<keyword evidence="3" id="KW-1185">Reference proteome</keyword>
<protein>
    <submittedName>
        <fullName evidence="2">Uncharacterized protein</fullName>
    </submittedName>
</protein>
<evidence type="ECO:0000313" key="2">
    <source>
        <dbReference type="EMBL" id="MFC4124910.1"/>
    </source>
</evidence>
<dbReference type="Proteomes" id="UP001595767">
    <property type="component" value="Unassembled WGS sequence"/>
</dbReference>
<gene>
    <name evidence="2" type="ORF">ACFOW8_08225</name>
</gene>
<organism evidence="2 3">
    <name type="scientific">Nocardia rhizosphaerae</name>
    <dbReference type="NCBI Taxonomy" id="1691571"/>
    <lineage>
        <taxon>Bacteria</taxon>
        <taxon>Bacillati</taxon>
        <taxon>Actinomycetota</taxon>
        <taxon>Actinomycetes</taxon>
        <taxon>Mycobacteriales</taxon>
        <taxon>Nocardiaceae</taxon>
        <taxon>Nocardia</taxon>
    </lineage>
</organism>
<evidence type="ECO:0000256" key="1">
    <source>
        <dbReference type="SAM" id="MobiDB-lite"/>
    </source>
</evidence>
<accession>A0ABV8L2W5</accession>
<dbReference type="RefSeq" id="WP_378547768.1">
    <property type="nucleotide sequence ID" value="NZ_JBHSBA010000003.1"/>
</dbReference>
<sequence length="78" mass="8465">MPWWDVYEADELRRRERIRANGGVIGPDGAAIYPTKADPPAPSPPPRPSPPAPIMPPEPVTPPVPGLLGWIVALIVKR</sequence>
<dbReference type="EMBL" id="JBHSBA010000003">
    <property type="protein sequence ID" value="MFC4124910.1"/>
    <property type="molecule type" value="Genomic_DNA"/>
</dbReference>
<feature type="compositionally biased region" description="Pro residues" evidence="1">
    <location>
        <begin position="37"/>
        <end position="59"/>
    </location>
</feature>
<feature type="region of interest" description="Disordered" evidence="1">
    <location>
        <begin position="23"/>
        <end position="59"/>
    </location>
</feature>
<name>A0ABV8L2W5_9NOCA</name>
<evidence type="ECO:0000313" key="3">
    <source>
        <dbReference type="Proteomes" id="UP001595767"/>
    </source>
</evidence>
<comment type="caution">
    <text evidence="2">The sequence shown here is derived from an EMBL/GenBank/DDBJ whole genome shotgun (WGS) entry which is preliminary data.</text>
</comment>
<reference evidence="3" key="1">
    <citation type="journal article" date="2019" name="Int. J. Syst. Evol. Microbiol.">
        <title>The Global Catalogue of Microorganisms (GCM) 10K type strain sequencing project: providing services to taxonomists for standard genome sequencing and annotation.</title>
        <authorList>
            <consortium name="The Broad Institute Genomics Platform"/>
            <consortium name="The Broad Institute Genome Sequencing Center for Infectious Disease"/>
            <person name="Wu L."/>
            <person name="Ma J."/>
        </authorList>
    </citation>
    <scope>NUCLEOTIDE SEQUENCE [LARGE SCALE GENOMIC DNA]</scope>
    <source>
        <strain evidence="3">CGMCC 4.7204</strain>
    </source>
</reference>
<proteinExistence type="predicted"/>